<feature type="region of interest" description="Disordered" evidence="1">
    <location>
        <begin position="284"/>
        <end position="490"/>
    </location>
</feature>
<evidence type="ECO:0008006" key="4">
    <source>
        <dbReference type="Google" id="ProtNLM"/>
    </source>
</evidence>
<dbReference type="InterPro" id="IPR027417">
    <property type="entry name" value="P-loop_NTPase"/>
</dbReference>
<dbReference type="Proteomes" id="UP000886890">
    <property type="component" value="Unassembled WGS sequence"/>
</dbReference>
<gene>
    <name evidence="2" type="ORF">H9734_07725</name>
</gene>
<comment type="caution">
    <text evidence="2">The sequence shown here is derived from an EMBL/GenBank/DDBJ whole genome shotgun (WGS) entry which is preliminary data.</text>
</comment>
<dbReference type="InterPro" id="IPR011990">
    <property type="entry name" value="TPR-like_helical_dom_sf"/>
</dbReference>
<organism evidence="2 3">
    <name type="scientific">Candidatus Fusicatenibacter merdavium</name>
    <dbReference type="NCBI Taxonomy" id="2838600"/>
    <lineage>
        <taxon>Bacteria</taxon>
        <taxon>Bacillati</taxon>
        <taxon>Bacillota</taxon>
        <taxon>Clostridia</taxon>
        <taxon>Lachnospirales</taxon>
        <taxon>Lachnospiraceae</taxon>
        <taxon>Fusicatenibacter</taxon>
    </lineage>
</organism>
<dbReference type="SUPFAM" id="SSF48452">
    <property type="entry name" value="TPR-like"/>
    <property type="match status" value="1"/>
</dbReference>
<dbReference type="Gene3D" id="1.25.40.10">
    <property type="entry name" value="Tetratricopeptide repeat domain"/>
    <property type="match status" value="1"/>
</dbReference>
<feature type="compositionally biased region" description="Basic and acidic residues" evidence="1">
    <location>
        <begin position="465"/>
        <end position="478"/>
    </location>
</feature>
<evidence type="ECO:0000313" key="2">
    <source>
        <dbReference type="EMBL" id="HIX77466.1"/>
    </source>
</evidence>
<proteinExistence type="predicted"/>
<accession>A0A9D1XE68</accession>
<evidence type="ECO:0000256" key="1">
    <source>
        <dbReference type="SAM" id="MobiDB-lite"/>
    </source>
</evidence>
<name>A0A9D1XE68_9FIRM</name>
<protein>
    <recommendedName>
        <fullName evidence="4">CbbX protein</fullName>
    </recommendedName>
</protein>
<reference evidence="2" key="1">
    <citation type="journal article" date="2021" name="PeerJ">
        <title>Extensive microbial diversity within the chicken gut microbiome revealed by metagenomics and culture.</title>
        <authorList>
            <person name="Gilroy R."/>
            <person name="Ravi A."/>
            <person name="Getino M."/>
            <person name="Pursley I."/>
            <person name="Horton D.L."/>
            <person name="Alikhan N.F."/>
            <person name="Baker D."/>
            <person name="Gharbi K."/>
            <person name="Hall N."/>
            <person name="Watson M."/>
            <person name="Adriaenssens E.M."/>
            <person name="Foster-Nyarko E."/>
            <person name="Jarju S."/>
            <person name="Secka A."/>
            <person name="Antonio M."/>
            <person name="Oren A."/>
            <person name="Chaudhuri R.R."/>
            <person name="La Ragione R."/>
            <person name="Hildebrand F."/>
            <person name="Pallen M.J."/>
        </authorList>
    </citation>
    <scope>NUCLEOTIDE SEQUENCE</scope>
    <source>
        <strain evidence="2">CHK183-1962</strain>
    </source>
</reference>
<dbReference type="EMBL" id="DXEK01000130">
    <property type="protein sequence ID" value="HIX77466.1"/>
    <property type="molecule type" value="Genomic_DNA"/>
</dbReference>
<dbReference type="Gene3D" id="3.40.50.300">
    <property type="entry name" value="P-loop containing nucleotide triphosphate hydrolases"/>
    <property type="match status" value="1"/>
</dbReference>
<dbReference type="AlphaFoldDB" id="A0A9D1XE68"/>
<feature type="compositionally biased region" description="Basic and acidic residues" evidence="1">
    <location>
        <begin position="321"/>
        <end position="347"/>
    </location>
</feature>
<dbReference type="SUPFAM" id="SSF52540">
    <property type="entry name" value="P-loop containing nucleoside triphosphate hydrolases"/>
    <property type="match status" value="1"/>
</dbReference>
<feature type="compositionally biased region" description="Basic and acidic residues" evidence="1">
    <location>
        <begin position="284"/>
        <end position="308"/>
    </location>
</feature>
<evidence type="ECO:0000313" key="3">
    <source>
        <dbReference type="Proteomes" id="UP000886890"/>
    </source>
</evidence>
<reference evidence="2" key="2">
    <citation type="submission" date="2021-04" db="EMBL/GenBank/DDBJ databases">
        <authorList>
            <person name="Gilroy R."/>
        </authorList>
    </citation>
    <scope>NUCLEOTIDE SEQUENCE</scope>
    <source>
        <strain evidence="2">CHK183-1962</strain>
    </source>
</reference>
<sequence length="808" mass="90806">MKTLDKAEYRSKLDQLTSLADKEDYKGALEIVESVDWRRVKSIRTLSMVADVYEANKMYPEANDILLLAYDRSSIGKGILYRLVEVSVKMQDFESAEEYYEEFVSAAPHDTSKYLLRYKILRGKKAPLEDQIEALEDYKDAEFTERWTYELALLYSRNDQIQKCIDTCDELELWFSEGKYVTKALELKMKYAPLTPSQQTKYENAGRESSEKQVGNLLDRMDQAGAAVTQDAGFQETAAARETEGQRETDAQVQSYTTPTFLGNTVDLHNELIRSIRNVFPDVKKKEQPADMPAGEKHEEDYDVKELEPESIAVEVTPDPDAGKTIRTKPDSIKKKETKSEPEKSTEAETVQESAPGHSADDLDLEALFKETADSLSEEATKNETAGEPESARSAGTGEADDIREKEISEEELNIQQSMEAFADAVASGQRPEEEPGDSAAPDTGAQSQAVVEGPDADGSQEADAPFHRLEDLDKTTEIPEPVHVQPEDLDLEIPSEPSQEAAKDATKVMTVENTPDRTIEMPEVKKETIPMSVEEVLREETPEERRMRILNDTQPDKLTDEQKVLFTYFAKVPGMDQQILDAMHGVYQNAGDRTSRRGNIAIMGGYGTGKTHLSESLVRAICVDLKIPATKMARLDASDLNKKDPAHVVGKLAGGFLLIERAGLMYPETVEKLSKALDFRTDSLVLIIEDEKTSMRGLFHNYPEFAKKFDTVISIPVFTNDELVTFARTYARENGYKMDEMGVLALYTQIGDNQKEGEPMTITNVKDMVDKAIAHAERGTRKLGRKMSRKHKDSDDRVILYEKDFEF</sequence>